<dbReference type="InterPro" id="IPR024079">
    <property type="entry name" value="MetalloPept_cat_dom_sf"/>
</dbReference>
<dbReference type="InterPro" id="IPR000718">
    <property type="entry name" value="Peptidase_M13"/>
</dbReference>
<dbReference type="OrthoDB" id="6475849at2759"/>
<dbReference type="PRINTS" id="PR00786">
    <property type="entry name" value="NEPRILYSIN"/>
</dbReference>
<evidence type="ECO:0000256" key="5">
    <source>
        <dbReference type="ARBA" id="ARBA00022801"/>
    </source>
</evidence>
<evidence type="ECO:0000259" key="9">
    <source>
        <dbReference type="Pfam" id="PF01431"/>
    </source>
</evidence>
<dbReference type="EMBL" id="CP042193">
    <property type="protein sequence ID" value="QDS73224.1"/>
    <property type="molecule type" value="Genomic_DNA"/>
</dbReference>
<comment type="cofactor">
    <cofactor evidence="1">
        <name>Zn(2+)</name>
        <dbReference type="ChEBI" id="CHEBI:29105"/>
    </cofactor>
</comment>
<keyword evidence="4" id="KW-0479">Metal-binding</keyword>
<name>A0A517LC73_9PEZI</name>
<dbReference type="SUPFAM" id="SSF55486">
    <property type="entry name" value="Metalloproteases ('zincins'), catalytic domain"/>
    <property type="match status" value="1"/>
</dbReference>
<gene>
    <name evidence="11" type="ORF">FKW77_003584</name>
</gene>
<evidence type="ECO:0000256" key="4">
    <source>
        <dbReference type="ARBA" id="ARBA00022723"/>
    </source>
</evidence>
<dbReference type="Pfam" id="PF05649">
    <property type="entry name" value="Peptidase_M13_N"/>
    <property type="match status" value="1"/>
</dbReference>
<protein>
    <recommendedName>
        <fullName evidence="13">Peptidase M13 C-terminal domain-containing protein</fullName>
    </recommendedName>
</protein>
<keyword evidence="8" id="KW-0732">Signal</keyword>
<dbReference type="GO" id="GO:0004222">
    <property type="term" value="F:metalloendopeptidase activity"/>
    <property type="evidence" value="ECO:0007669"/>
    <property type="project" value="InterPro"/>
</dbReference>
<keyword evidence="3" id="KW-0645">Protease</keyword>
<evidence type="ECO:0000259" key="10">
    <source>
        <dbReference type="Pfam" id="PF05649"/>
    </source>
</evidence>
<sequence>MVLVGYAWLTIFAVGGFALSTTGHDAVVRSADSNDTCTSAECIAHAKDLKAAISPKYSSIDPCEDFSAYACDGFRQAHPIQPDTFDINTFDTMETSNDALLRTIVEGDFVEETVFPNSNRAIARENFNKLKASYAACMDEAAIKQAGVTPLRVLLAEFESLYPAKSSTSGSNSSSSNDELTDVLIWLSERRTPTLINIGIMADVKDAESSIWIDSVDTGVFSGNYDDTTIMASYKDTLVEMYRIVWDEGRNDVASGNASSLYVKQAEAVSKLESDLLHASTQDDKDGLNTLAELDQAIPQISMTKLFNTQAPTGYKIGKFNGKISYLKRLSSILKSTPREVLHAYFQSSIIKVWALRLDKSYYRPLTLFRNITGDDVAYSSTERWGVCLGETFDNFEYALVSFFLERAFSPEAKKQGDEMVDGILRELNSRLDALEWMSAATKVGAKQKLATIASSLGYPTSPNVLDAAVVQALYKDTIVTSSYFNNSVSGARQLQINIWKTLIGGDYLDNSRMRTSAAAAFYSRPDHRIVVPAGIMQPPLFSTHLPEYVSYGALGSVIGHELTHSVDMVSQKSVVDGKTTKLWDFFTDLHYKKTSQCFIDQFSNYTFDNGAGGVWNVDGENTLQENVADSGGIQTSYAAWKKREKTRPNQKLPGLENFTADQMFYLSYARMWCAVPNPKLAAETIKADVHSPDAVRILGTTSNSRGFREAFGCKKKEPTCQLW</sequence>
<dbReference type="PANTHER" id="PTHR11733:SF167">
    <property type="entry name" value="FI17812P1-RELATED"/>
    <property type="match status" value="1"/>
</dbReference>
<evidence type="ECO:0000256" key="3">
    <source>
        <dbReference type="ARBA" id="ARBA00022670"/>
    </source>
</evidence>
<keyword evidence="7" id="KW-0482">Metalloprotease</keyword>
<keyword evidence="6" id="KW-0862">Zinc</keyword>
<evidence type="ECO:0000256" key="2">
    <source>
        <dbReference type="ARBA" id="ARBA00007357"/>
    </source>
</evidence>
<organism evidence="11 12">
    <name type="scientific">Venturia effusa</name>
    <dbReference type="NCBI Taxonomy" id="50376"/>
    <lineage>
        <taxon>Eukaryota</taxon>
        <taxon>Fungi</taxon>
        <taxon>Dikarya</taxon>
        <taxon>Ascomycota</taxon>
        <taxon>Pezizomycotina</taxon>
        <taxon>Dothideomycetes</taxon>
        <taxon>Pleosporomycetidae</taxon>
        <taxon>Venturiales</taxon>
        <taxon>Venturiaceae</taxon>
        <taxon>Venturia</taxon>
    </lineage>
</organism>
<evidence type="ECO:0008006" key="13">
    <source>
        <dbReference type="Google" id="ProtNLM"/>
    </source>
</evidence>
<evidence type="ECO:0000256" key="1">
    <source>
        <dbReference type="ARBA" id="ARBA00001947"/>
    </source>
</evidence>
<dbReference type="InterPro" id="IPR042089">
    <property type="entry name" value="Peptidase_M13_dom_2"/>
</dbReference>
<proteinExistence type="inferred from homology"/>
<dbReference type="InterPro" id="IPR008753">
    <property type="entry name" value="Peptidase_M13_N"/>
</dbReference>
<dbReference type="GO" id="GO:0016485">
    <property type="term" value="P:protein processing"/>
    <property type="evidence" value="ECO:0007669"/>
    <property type="project" value="TreeGrafter"/>
</dbReference>
<dbReference type="Pfam" id="PF01431">
    <property type="entry name" value="Peptidase_M13"/>
    <property type="match status" value="1"/>
</dbReference>
<keyword evidence="5" id="KW-0378">Hydrolase</keyword>
<dbReference type="AlphaFoldDB" id="A0A517LC73"/>
<feature type="chain" id="PRO_5021696969" description="Peptidase M13 C-terminal domain-containing protein" evidence="8">
    <location>
        <begin position="19"/>
        <end position="724"/>
    </location>
</feature>
<dbReference type="InterPro" id="IPR018497">
    <property type="entry name" value="Peptidase_M13_C"/>
</dbReference>
<evidence type="ECO:0000313" key="11">
    <source>
        <dbReference type="EMBL" id="QDS73224.1"/>
    </source>
</evidence>
<dbReference type="STRING" id="50376.A0A517LC73"/>
<dbReference type="Gene3D" id="3.40.390.10">
    <property type="entry name" value="Collagenase (Catalytic Domain)"/>
    <property type="match status" value="1"/>
</dbReference>
<evidence type="ECO:0000256" key="8">
    <source>
        <dbReference type="SAM" id="SignalP"/>
    </source>
</evidence>
<dbReference type="GO" id="GO:0005886">
    <property type="term" value="C:plasma membrane"/>
    <property type="evidence" value="ECO:0007669"/>
    <property type="project" value="TreeGrafter"/>
</dbReference>
<dbReference type="CDD" id="cd08662">
    <property type="entry name" value="M13"/>
    <property type="match status" value="1"/>
</dbReference>
<evidence type="ECO:0000256" key="7">
    <source>
        <dbReference type="ARBA" id="ARBA00023049"/>
    </source>
</evidence>
<accession>A0A517LC73</accession>
<feature type="domain" description="Peptidase M13 C-terminal" evidence="9">
    <location>
        <begin position="521"/>
        <end position="719"/>
    </location>
</feature>
<dbReference type="PROSITE" id="PS51885">
    <property type="entry name" value="NEPRILYSIN"/>
    <property type="match status" value="1"/>
</dbReference>
<comment type="similarity">
    <text evidence="2">Belongs to the peptidase M13 family.</text>
</comment>
<feature type="domain" description="Peptidase M13 N-terminal" evidence="10">
    <location>
        <begin position="62"/>
        <end position="460"/>
    </location>
</feature>
<dbReference type="GO" id="GO:0046872">
    <property type="term" value="F:metal ion binding"/>
    <property type="evidence" value="ECO:0007669"/>
    <property type="project" value="UniProtKB-KW"/>
</dbReference>
<dbReference type="Proteomes" id="UP000316270">
    <property type="component" value="Chromosome 9"/>
</dbReference>
<feature type="signal peptide" evidence="8">
    <location>
        <begin position="1"/>
        <end position="18"/>
    </location>
</feature>
<dbReference type="PANTHER" id="PTHR11733">
    <property type="entry name" value="ZINC METALLOPROTEASE FAMILY M13 NEPRILYSIN-RELATED"/>
    <property type="match status" value="1"/>
</dbReference>
<evidence type="ECO:0000313" key="12">
    <source>
        <dbReference type="Proteomes" id="UP000316270"/>
    </source>
</evidence>
<reference evidence="11 12" key="1">
    <citation type="submission" date="2019-07" db="EMBL/GenBank/DDBJ databases">
        <title>Finished genome of Venturia effusa.</title>
        <authorList>
            <person name="Young C.A."/>
            <person name="Cox M.P."/>
            <person name="Ganley A.R.D."/>
            <person name="David W.J."/>
        </authorList>
    </citation>
    <scope>NUCLEOTIDE SEQUENCE [LARGE SCALE GENOMIC DNA]</scope>
    <source>
        <strain evidence="12">albino</strain>
    </source>
</reference>
<keyword evidence="12" id="KW-1185">Reference proteome</keyword>
<dbReference type="Gene3D" id="1.10.1380.10">
    <property type="entry name" value="Neutral endopeptidase , domain2"/>
    <property type="match status" value="1"/>
</dbReference>
<evidence type="ECO:0000256" key="6">
    <source>
        <dbReference type="ARBA" id="ARBA00022833"/>
    </source>
</evidence>